<evidence type="ECO:0000256" key="1">
    <source>
        <dbReference type="ARBA" id="ARBA00004167"/>
    </source>
</evidence>
<evidence type="ECO:0000256" key="3">
    <source>
        <dbReference type="ARBA" id="ARBA00022583"/>
    </source>
</evidence>
<keyword evidence="15" id="KW-0449">Lipoprotein</keyword>
<feature type="disulfide bond" evidence="11">
    <location>
        <begin position="462"/>
        <end position="480"/>
    </location>
</feature>
<proteinExistence type="inferred from homology"/>
<dbReference type="EMBL" id="JAHFZB010000047">
    <property type="protein sequence ID" value="KAK6467795.1"/>
    <property type="molecule type" value="Genomic_DNA"/>
</dbReference>
<evidence type="ECO:0000313" key="16">
    <source>
        <dbReference type="Proteomes" id="UP001369086"/>
    </source>
</evidence>
<feature type="disulfide bond" evidence="11">
    <location>
        <begin position="169"/>
        <end position="184"/>
    </location>
</feature>
<evidence type="ECO:0000256" key="13">
    <source>
        <dbReference type="SAM" id="SignalP"/>
    </source>
</evidence>
<feature type="disulfide bond" evidence="11">
    <location>
        <begin position="157"/>
        <end position="175"/>
    </location>
</feature>
<feature type="disulfide bond" evidence="11">
    <location>
        <begin position="437"/>
        <end position="452"/>
    </location>
</feature>
<keyword evidence="9" id="KW-0168">Coated pit</keyword>
<evidence type="ECO:0000256" key="8">
    <source>
        <dbReference type="ARBA" id="ARBA00023157"/>
    </source>
</evidence>
<comment type="subcellular location">
    <subcellularLocation>
        <location evidence="10">Membrane</location>
        <location evidence="10">Coated pit</location>
    </subcellularLocation>
    <subcellularLocation>
        <location evidence="1">Membrane</location>
        <topology evidence="1">Single-pass membrane protein</topology>
    </subcellularLocation>
</comment>
<dbReference type="PANTHER" id="PTHR24270">
    <property type="entry name" value="LOW-DENSITY LIPOPROTEIN RECEPTOR-RELATED"/>
    <property type="match status" value="1"/>
</dbReference>
<dbReference type="CDD" id="cd00112">
    <property type="entry name" value="LDLa"/>
    <property type="match status" value="3"/>
</dbReference>
<feature type="domain" description="CUB" evidence="14">
    <location>
        <begin position="33"/>
        <end position="143"/>
    </location>
</feature>
<evidence type="ECO:0000256" key="7">
    <source>
        <dbReference type="ARBA" id="ARBA00023136"/>
    </source>
</evidence>
<dbReference type="InterPro" id="IPR035914">
    <property type="entry name" value="Sperma_CUB_dom_sf"/>
</dbReference>
<keyword evidence="7" id="KW-0472">Membrane</keyword>
<dbReference type="PANTHER" id="PTHR24270:SF17">
    <property type="entry name" value="LOW-DENSITY LIPOPROTEIN RECEPTOR-RELATED PROTEIN 10"/>
    <property type="match status" value="1"/>
</dbReference>
<dbReference type="PRINTS" id="PR00261">
    <property type="entry name" value="LDLRECEPTOR"/>
</dbReference>
<feature type="disulfide bond" evidence="11">
    <location>
        <begin position="455"/>
        <end position="467"/>
    </location>
</feature>
<dbReference type="InterPro" id="IPR050685">
    <property type="entry name" value="LDLR"/>
</dbReference>
<evidence type="ECO:0000256" key="5">
    <source>
        <dbReference type="ARBA" id="ARBA00022737"/>
    </source>
</evidence>
<keyword evidence="8 11" id="KW-1015">Disulfide bond</keyword>
<feature type="disulfide bond" evidence="11">
    <location>
        <begin position="150"/>
        <end position="162"/>
    </location>
</feature>
<dbReference type="PROSITE" id="PS01180">
    <property type="entry name" value="CUB"/>
    <property type="match status" value="2"/>
</dbReference>
<feature type="compositionally biased region" description="Low complexity" evidence="12">
    <location>
        <begin position="615"/>
        <end position="640"/>
    </location>
</feature>
<dbReference type="PROSITE" id="PS50068">
    <property type="entry name" value="LDLRA_2"/>
    <property type="match status" value="4"/>
</dbReference>
<evidence type="ECO:0000256" key="12">
    <source>
        <dbReference type="SAM" id="MobiDB-lite"/>
    </source>
</evidence>
<dbReference type="Pfam" id="PF00057">
    <property type="entry name" value="Ldl_recept_a"/>
    <property type="match status" value="2"/>
</dbReference>
<feature type="domain" description="CUB" evidence="14">
    <location>
        <begin position="248"/>
        <end position="368"/>
    </location>
</feature>
<comment type="similarity">
    <text evidence="2">Belongs to the LDLR family.</text>
</comment>
<evidence type="ECO:0000256" key="11">
    <source>
        <dbReference type="PROSITE-ProRule" id="PRU00124"/>
    </source>
</evidence>
<feature type="disulfide bond" evidence="11">
    <location>
        <begin position="225"/>
        <end position="240"/>
    </location>
</feature>
<dbReference type="CDD" id="cd00041">
    <property type="entry name" value="CUB"/>
    <property type="match status" value="2"/>
</dbReference>
<sequence length="797" mass="87492">MYWRLPGVLWCALVFCTGCWSTDFERIPGLGPCWGTPRILSDRHGEVQSPARITWFPRQLNCTWLIRAPIGHIVTVSFSQFSLPCKLGWVSVETLLETKLPLCGTQFPEAVELLGGNVSITYHIIPSPNADPQTGFHLSYIQGYVDSDSCPSDEFLCRSRKCIPFSWRCNGQDECGDSSDETDCPSLQSHQNGGATLLCPSPARPCPGYPQTRRPPLCLHPSQFCDGFLDCPGGTDEHSCAPVKEGPCGGKLTGFYGTFSSPQFGVQPSYRPVLESGKGGRQCDWEVDPGDPRKLILKLVSVDLGYGDAIQIYDGLKGEKRRLIRTVYYLTNSKPVTVESSTGRLSLSYRQPSSQASGRGFNATYQVWGYCLPWETPCGEGQRCFSPQERCDGVWQCAETGRDEEGCRGCQKGTFPCGAGEGGGGQSGRCFKASDRCNYQQYCSDETDERNCLSCQPGTFHCDTDRCVFETWLCDGQPDCKDNTDEMNCPFTLPRKVITAATVGSLICGLLLVIAMGCTCKLYSLRSHESSFFSPISRMEAELIQQQAPPSYGQLIAQGAIPPVDDFPTENPNDTSVMSNLRGILQLLRQDRPQGRRRRRPRYVRRAIRRLRRWGLLPRHAPSTSTSTNNNSNSSPNSTTPAPPLPDPANEQASQAHPLSAVAPGDEEEEYDNHSEDNASPLPVKTRFESIASQPARTHENVASLLPVSSTSEHQRPGGWSSVMQALRGRLSFLGGGISVQSEEPAVAGENADDDDLLLVPLSDSPQLSHSLFSPLADPQSWVSELELPNDDAELLT</sequence>
<keyword evidence="6" id="KW-1133">Transmembrane helix</keyword>
<dbReference type="Proteomes" id="UP001369086">
    <property type="component" value="Unassembled WGS sequence"/>
</dbReference>
<feature type="disulfide bond" evidence="11">
    <location>
        <begin position="474"/>
        <end position="489"/>
    </location>
</feature>
<protein>
    <submittedName>
        <fullName evidence="15">Low-density lipoprotein receptor-related protein 10</fullName>
    </submittedName>
</protein>
<dbReference type="SMART" id="SM00042">
    <property type="entry name" value="CUB"/>
    <property type="match status" value="2"/>
</dbReference>
<feature type="chain" id="PRO_5046104900" evidence="13">
    <location>
        <begin position="22"/>
        <end position="797"/>
    </location>
</feature>
<feature type="region of interest" description="Disordered" evidence="12">
    <location>
        <begin position="615"/>
        <end position="684"/>
    </location>
</feature>
<keyword evidence="16" id="KW-1185">Reference proteome</keyword>
<evidence type="ECO:0000313" key="15">
    <source>
        <dbReference type="EMBL" id="KAK6467795.1"/>
    </source>
</evidence>
<accession>A0ABR0Y5W0</accession>
<dbReference type="InterPro" id="IPR002172">
    <property type="entry name" value="LDrepeatLR_classA_rpt"/>
</dbReference>
<dbReference type="InterPro" id="IPR036055">
    <property type="entry name" value="LDL_receptor-like_sf"/>
</dbReference>
<gene>
    <name evidence="15" type="ORF">HHUSO_G34460</name>
</gene>
<evidence type="ECO:0000256" key="10">
    <source>
        <dbReference type="ARBA" id="ARBA00037878"/>
    </source>
</evidence>
<evidence type="ECO:0000259" key="14">
    <source>
        <dbReference type="PROSITE" id="PS01180"/>
    </source>
</evidence>
<dbReference type="SUPFAM" id="SSF57424">
    <property type="entry name" value="LDL receptor-like module"/>
    <property type="match status" value="3"/>
</dbReference>
<evidence type="ECO:0000256" key="6">
    <source>
        <dbReference type="ARBA" id="ARBA00022989"/>
    </source>
</evidence>
<dbReference type="PROSITE" id="PS01209">
    <property type="entry name" value="LDLRA_1"/>
    <property type="match status" value="2"/>
</dbReference>
<organism evidence="15 16">
    <name type="scientific">Huso huso</name>
    <name type="common">Beluga</name>
    <name type="synonym">Acipenser huso</name>
    <dbReference type="NCBI Taxonomy" id="61971"/>
    <lineage>
        <taxon>Eukaryota</taxon>
        <taxon>Metazoa</taxon>
        <taxon>Chordata</taxon>
        <taxon>Craniata</taxon>
        <taxon>Vertebrata</taxon>
        <taxon>Euteleostomi</taxon>
        <taxon>Actinopterygii</taxon>
        <taxon>Chondrostei</taxon>
        <taxon>Acipenseriformes</taxon>
        <taxon>Acipenseridae</taxon>
        <taxon>Huso</taxon>
    </lineage>
</organism>
<keyword evidence="13" id="KW-0732">Signal</keyword>
<dbReference type="Pfam" id="PF00431">
    <property type="entry name" value="CUB"/>
    <property type="match status" value="1"/>
</dbReference>
<evidence type="ECO:0000256" key="4">
    <source>
        <dbReference type="ARBA" id="ARBA00022692"/>
    </source>
</evidence>
<evidence type="ECO:0000256" key="9">
    <source>
        <dbReference type="ARBA" id="ARBA00023176"/>
    </source>
</evidence>
<dbReference type="Gene3D" id="4.10.400.10">
    <property type="entry name" value="Low-density Lipoprotein Receptor"/>
    <property type="match status" value="4"/>
</dbReference>
<keyword evidence="5" id="KW-0677">Repeat</keyword>
<name>A0ABR0Y5W0_HUSHU</name>
<dbReference type="InterPro" id="IPR023415">
    <property type="entry name" value="LDLR_class-A_CS"/>
</dbReference>
<comment type="caution">
    <text evidence="15">The sequence shown here is derived from an EMBL/GenBank/DDBJ whole genome shotgun (WGS) entry which is preliminary data.</text>
</comment>
<keyword evidence="15" id="KW-0675">Receptor</keyword>
<dbReference type="SUPFAM" id="SSF49854">
    <property type="entry name" value="Spermadhesin, CUB domain"/>
    <property type="match status" value="2"/>
</dbReference>
<dbReference type="Gene3D" id="2.60.120.290">
    <property type="entry name" value="Spermadhesin, CUB domain"/>
    <property type="match status" value="2"/>
</dbReference>
<evidence type="ECO:0000256" key="2">
    <source>
        <dbReference type="ARBA" id="ARBA00009939"/>
    </source>
</evidence>
<keyword evidence="4" id="KW-0812">Transmembrane</keyword>
<comment type="caution">
    <text evidence="11">Lacks conserved residue(s) required for the propagation of feature annotation.</text>
</comment>
<reference evidence="15 16" key="1">
    <citation type="submission" date="2021-05" db="EMBL/GenBank/DDBJ databases">
        <authorList>
            <person name="Zahm M."/>
            <person name="Klopp C."/>
            <person name="Cabau C."/>
            <person name="Kuhl H."/>
            <person name="Suciu R."/>
            <person name="Ciorpac M."/>
            <person name="Holostenco D."/>
            <person name="Gessner J."/>
            <person name="Wuertz S."/>
            <person name="Hohne C."/>
            <person name="Stock M."/>
            <person name="Gislard M."/>
            <person name="Lluch J."/>
            <person name="Milhes M."/>
            <person name="Lampietro C."/>
            <person name="Lopez Roques C."/>
            <person name="Donnadieu C."/>
            <person name="Du K."/>
            <person name="Schartl M."/>
            <person name="Guiguen Y."/>
        </authorList>
    </citation>
    <scope>NUCLEOTIDE SEQUENCE [LARGE SCALE GENOMIC DNA]</scope>
    <source>
        <strain evidence="15">Hh-F2</strain>
        <tissue evidence="15">Blood</tissue>
    </source>
</reference>
<feature type="signal peptide" evidence="13">
    <location>
        <begin position="1"/>
        <end position="21"/>
    </location>
</feature>
<dbReference type="InterPro" id="IPR000859">
    <property type="entry name" value="CUB_dom"/>
</dbReference>
<dbReference type="SMART" id="SM00192">
    <property type="entry name" value="LDLa"/>
    <property type="match status" value="5"/>
</dbReference>
<keyword evidence="3" id="KW-0254">Endocytosis</keyword>